<keyword evidence="4" id="KW-1185">Reference proteome</keyword>
<accession>A0ABS5BRE2</accession>
<dbReference type="Gene3D" id="3.30.530.20">
    <property type="match status" value="1"/>
</dbReference>
<evidence type="ECO:0000313" key="3">
    <source>
        <dbReference type="EMBL" id="MBP3956298.1"/>
    </source>
</evidence>
<proteinExistence type="inferred from homology"/>
<dbReference type="InterPro" id="IPR023393">
    <property type="entry name" value="START-like_dom_sf"/>
</dbReference>
<dbReference type="SUPFAM" id="SSF55961">
    <property type="entry name" value="Bet v1-like"/>
    <property type="match status" value="1"/>
</dbReference>
<dbReference type="Pfam" id="PF08327">
    <property type="entry name" value="AHSA1"/>
    <property type="match status" value="1"/>
</dbReference>
<evidence type="ECO:0000256" key="1">
    <source>
        <dbReference type="ARBA" id="ARBA00006817"/>
    </source>
</evidence>
<evidence type="ECO:0000259" key="2">
    <source>
        <dbReference type="Pfam" id="PF08327"/>
    </source>
</evidence>
<dbReference type="InterPro" id="IPR013538">
    <property type="entry name" value="ASHA1/2-like_C"/>
</dbReference>
<name>A0ABS5BRE2_9BACT</name>
<gene>
    <name evidence="3" type="ORF">J8F10_13490</name>
</gene>
<protein>
    <submittedName>
        <fullName evidence="3">SRPBCC family protein</fullName>
    </submittedName>
</protein>
<dbReference type="RefSeq" id="WP_210654318.1">
    <property type="nucleotide sequence ID" value="NZ_JAGKQQ010000001.1"/>
</dbReference>
<comment type="similarity">
    <text evidence="1">Belongs to the AHA1 family.</text>
</comment>
<dbReference type="Proteomes" id="UP000676565">
    <property type="component" value="Unassembled WGS sequence"/>
</dbReference>
<organism evidence="3 4">
    <name type="scientific">Gemmata palustris</name>
    <dbReference type="NCBI Taxonomy" id="2822762"/>
    <lineage>
        <taxon>Bacteria</taxon>
        <taxon>Pseudomonadati</taxon>
        <taxon>Planctomycetota</taxon>
        <taxon>Planctomycetia</taxon>
        <taxon>Gemmatales</taxon>
        <taxon>Gemmataceae</taxon>
        <taxon>Gemmata</taxon>
    </lineage>
</organism>
<dbReference type="EMBL" id="JAGKQQ010000001">
    <property type="protein sequence ID" value="MBP3956298.1"/>
    <property type="molecule type" value="Genomic_DNA"/>
</dbReference>
<dbReference type="CDD" id="cd08896">
    <property type="entry name" value="SRPBCC_CalC_Aha1-like_3"/>
    <property type="match status" value="1"/>
</dbReference>
<sequence length="160" mass="17908">MNPKLDLVLERTIDVKPELVWKAWTTPEYLMKWFTPAPWKTVECKVDLRPGGMFHTVMESPEGQKFPNTGCFLEVVTNRKLVWTDALEPGYRPTARKLGTDAPFFMTAVVTIEPHGAIGTKYTATAIHGTEDGRGKHEAMGFYHGWGAALDQLVALAKTM</sequence>
<reference evidence="3 4" key="1">
    <citation type="submission" date="2021-04" db="EMBL/GenBank/DDBJ databases">
        <authorList>
            <person name="Ivanova A."/>
        </authorList>
    </citation>
    <scope>NUCLEOTIDE SEQUENCE [LARGE SCALE GENOMIC DNA]</scope>
    <source>
        <strain evidence="3 4">G18</strain>
    </source>
</reference>
<evidence type="ECO:0000313" key="4">
    <source>
        <dbReference type="Proteomes" id="UP000676565"/>
    </source>
</evidence>
<comment type="caution">
    <text evidence="3">The sequence shown here is derived from an EMBL/GenBank/DDBJ whole genome shotgun (WGS) entry which is preliminary data.</text>
</comment>
<feature type="domain" description="Activator of Hsp90 ATPase homologue 1/2-like C-terminal" evidence="2">
    <location>
        <begin position="14"/>
        <end position="157"/>
    </location>
</feature>